<reference evidence="1" key="1">
    <citation type="submission" date="2021-01" db="EMBL/GenBank/DDBJ databases">
        <title>Whole genome shotgun sequence of Actinoplanes siamensis NBRC 109076.</title>
        <authorList>
            <person name="Komaki H."/>
            <person name="Tamura T."/>
        </authorList>
    </citation>
    <scope>NUCLEOTIDE SEQUENCE</scope>
    <source>
        <strain evidence="1">NBRC 109076</strain>
    </source>
</reference>
<proteinExistence type="predicted"/>
<dbReference type="AlphaFoldDB" id="A0A919K9B4"/>
<protein>
    <submittedName>
        <fullName evidence="1">Uncharacterized protein</fullName>
    </submittedName>
</protein>
<dbReference type="EMBL" id="BOMW01000010">
    <property type="protein sequence ID" value="GIF03411.1"/>
    <property type="molecule type" value="Genomic_DNA"/>
</dbReference>
<accession>A0A919K9B4</accession>
<dbReference type="RefSeq" id="WP_239102381.1">
    <property type="nucleotide sequence ID" value="NZ_BOMW01000010.1"/>
</dbReference>
<organism evidence="1 2">
    <name type="scientific">Actinoplanes siamensis</name>
    <dbReference type="NCBI Taxonomy" id="1223317"/>
    <lineage>
        <taxon>Bacteria</taxon>
        <taxon>Bacillati</taxon>
        <taxon>Actinomycetota</taxon>
        <taxon>Actinomycetes</taxon>
        <taxon>Micromonosporales</taxon>
        <taxon>Micromonosporaceae</taxon>
        <taxon>Actinoplanes</taxon>
    </lineage>
</organism>
<name>A0A919K9B4_9ACTN</name>
<evidence type="ECO:0000313" key="2">
    <source>
        <dbReference type="Proteomes" id="UP000629619"/>
    </source>
</evidence>
<dbReference type="Proteomes" id="UP000629619">
    <property type="component" value="Unassembled WGS sequence"/>
</dbReference>
<evidence type="ECO:0000313" key="1">
    <source>
        <dbReference type="EMBL" id="GIF03411.1"/>
    </source>
</evidence>
<gene>
    <name evidence="1" type="ORF">Asi03nite_09490</name>
</gene>
<sequence>MSHTMNEDLARATIAGWYLRLSGNPCAQRNHWQTRTMYYRAVAELLAARPDRPLTWKVIVGAARPRGSRSTFYEVAGQHARHGMLGELIADGSLRSYEIILRYGRPSPVEQLIDEAKVWSFWPHRQHFAERVAGPGAALDPVPAALSDALIAWARLNPALAAANAYRPPACAVEDLSLLHRGRLAATRAESRLTEVLRHAGRGLPTG</sequence>
<keyword evidence="2" id="KW-1185">Reference proteome</keyword>
<comment type="caution">
    <text evidence="1">The sequence shown here is derived from an EMBL/GenBank/DDBJ whole genome shotgun (WGS) entry which is preliminary data.</text>
</comment>